<dbReference type="GO" id="GO:0031012">
    <property type="term" value="C:extracellular matrix"/>
    <property type="evidence" value="ECO:0007669"/>
    <property type="project" value="InterPro"/>
</dbReference>
<gene>
    <name evidence="10" type="ORF">N0V83_004234</name>
</gene>
<keyword evidence="8" id="KW-0732">Signal</keyword>
<comment type="caution">
    <text evidence="10">The sequence shown here is derived from an EMBL/GenBank/DDBJ whole genome shotgun (WGS) entry which is preliminary data.</text>
</comment>
<dbReference type="SUPFAM" id="SSF47090">
    <property type="entry name" value="PGBD-like"/>
    <property type="match status" value="1"/>
</dbReference>
<evidence type="ECO:0000259" key="9">
    <source>
        <dbReference type="SMART" id="SM00235"/>
    </source>
</evidence>
<feature type="binding site" evidence="7">
    <location>
        <position position="163"/>
    </location>
    <ligand>
        <name>Ca(2+)</name>
        <dbReference type="ChEBI" id="CHEBI:29108"/>
        <label>2</label>
    </ligand>
</feature>
<evidence type="ECO:0000256" key="7">
    <source>
        <dbReference type="PIRSR" id="PIRSR621190-2"/>
    </source>
</evidence>
<feature type="binding site" evidence="7">
    <location>
        <position position="235"/>
    </location>
    <ligand>
        <name>Zn(2+)</name>
        <dbReference type="ChEBI" id="CHEBI:29105"/>
        <label>2</label>
        <note>catalytic</note>
    </ligand>
</feature>
<keyword evidence="11" id="KW-1185">Reference proteome</keyword>
<proteinExistence type="predicted"/>
<comment type="cofactor">
    <cofactor evidence="7">
        <name>Zn(2+)</name>
        <dbReference type="ChEBI" id="CHEBI:29105"/>
    </cofactor>
    <text evidence="7">Binds 2 Zn(2+) ions per subunit.</text>
</comment>
<evidence type="ECO:0000256" key="6">
    <source>
        <dbReference type="PIRSR" id="PIRSR621190-1"/>
    </source>
</evidence>
<evidence type="ECO:0000313" key="11">
    <source>
        <dbReference type="Proteomes" id="UP001140560"/>
    </source>
</evidence>
<sequence length="538" mass="59723">MTLFASFLLLGVISCSLASNNRIVTRSSIALIPSVSPTLPVVPSATAQALSKKHSKHVNDFFKLYGWLEPGKSVPDSDLPKAIRKIQKVLKEPVTGVFSDKMMDMLDKPRCGTEQPYNETDAKNPSDIHKRYVLWGSKCAAFAQWMRFMPLNIVPANTNANADINILFTSFGRDDTRYAFTSMVSDGVSLAAGNINVTFNDDYQWNDDRLFNFTAIHEIGHAFGMSHSAVEAAVMFAYYEGNIRPIHPDDKMGIHSVYGWKNPKWSRIDSNTAANMIPVTSISNSVSANDGLYQIRSSGQILRYASGTWTSVDNNKDTAQIAGAGGYLYQRHSDGSTYRWSGSNSNWQYIGTASDNVIDIVAASDQVYSRRKDGWVARWSGTGTSWLSIEQPSAQTSKQIAITDSKTLWNLLTTGDLVRSIWPYNSGEWLIVDQNAANMAIAAGGDEFYKLQSDGTVVWLNTKENYWQTIESAGSVAIHAQGDYLYSRHRDGSVWRYTGTSGVWEMLDDRKDVVSVVGDRGGEVWEMLTNGDIYRLVS</sequence>
<feature type="binding site" evidence="7">
    <location>
        <position position="221"/>
    </location>
    <ligand>
        <name>Zn(2+)</name>
        <dbReference type="ChEBI" id="CHEBI:29105"/>
        <label>2</label>
        <note>catalytic</note>
    </ligand>
</feature>
<dbReference type="AlphaFoldDB" id="A0A9W9CP23"/>
<protein>
    <recommendedName>
        <fullName evidence="9">Peptidase metallopeptidase domain-containing protein</fullName>
    </recommendedName>
</protein>
<dbReference type="PANTHER" id="PTHR10201:SF323">
    <property type="entry name" value="MATRIX METALLOPROTEINASE-21"/>
    <property type="match status" value="1"/>
</dbReference>
<dbReference type="InterPro" id="IPR036365">
    <property type="entry name" value="PGBD-like_sf"/>
</dbReference>
<keyword evidence="3" id="KW-0378">Hydrolase</keyword>
<feature type="binding site" description="in inhibited form" evidence="7">
    <location>
        <position position="111"/>
    </location>
    <ligand>
        <name>Zn(2+)</name>
        <dbReference type="ChEBI" id="CHEBI:29105"/>
        <label>2</label>
        <note>catalytic</note>
    </ligand>
</feature>
<dbReference type="GO" id="GO:0008270">
    <property type="term" value="F:zinc ion binding"/>
    <property type="evidence" value="ECO:0007669"/>
    <property type="project" value="InterPro"/>
</dbReference>
<dbReference type="Pfam" id="PF00413">
    <property type="entry name" value="Peptidase_M10"/>
    <property type="match status" value="1"/>
</dbReference>
<dbReference type="Gene3D" id="3.40.390.10">
    <property type="entry name" value="Collagenase (Catalytic Domain)"/>
    <property type="match status" value="1"/>
</dbReference>
<keyword evidence="7" id="KW-0106">Calcium</keyword>
<keyword evidence="1" id="KW-0645">Protease</keyword>
<feature type="active site" evidence="6">
    <location>
        <position position="218"/>
    </location>
</feature>
<dbReference type="PANTHER" id="PTHR10201">
    <property type="entry name" value="MATRIX METALLOPROTEINASE"/>
    <property type="match status" value="1"/>
</dbReference>
<accession>A0A9W9CP23</accession>
<keyword evidence="2 7" id="KW-0479">Metal-binding</keyword>
<feature type="chain" id="PRO_5040985799" description="Peptidase metallopeptidase domain-containing protein" evidence="8">
    <location>
        <begin position="19"/>
        <end position="538"/>
    </location>
</feature>
<dbReference type="SUPFAM" id="SSF55486">
    <property type="entry name" value="Metalloproteases ('zincins'), catalytic domain"/>
    <property type="match status" value="1"/>
</dbReference>
<evidence type="ECO:0000256" key="3">
    <source>
        <dbReference type="ARBA" id="ARBA00022801"/>
    </source>
</evidence>
<dbReference type="Proteomes" id="UP001140560">
    <property type="component" value="Unassembled WGS sequence"/>
</dbReference>
<feature type="domain" description="Peptidase metallopeptidase" evidence="9">
    <location>
        <begin position="121"/>
        <end position="260"/>
    </location>
</feature>
<comment type="cofactor">
    <cofactor evidence="7">
        <name>Ca(2+)</name>
        <dbReference type="ChEBI" id="CHEBI:29108"/>
    </cofactor>
    <text evidence="7">Can bind about 5 Ca(2+) ions per subunit.</text>
</comment>
<feature type="binding site" evidence="7">
    <location>
        <position position="217"/>
    </location>
    <ligand>
        <name>Zn(2+)</name>
        <dbReference type="ChEBI" id="CHEBI:29105"/>
        <label>2</label>
        <note>catalytic</note>
    </ligand>
</feature>
<evidence type="ECO:0000256" key="5">
    <source>
        <dbReference type="ARBA" id="ARBA00023049"/>
    </source>
</evidence>
<dbReference type="OrthoDB" id="65569at2759"/>
<feature type="binding site" evidence="7">
    <location>
        <position position="175"/>
    </location>
    <ligand>
        <name>Zn(2+)</name>
        <dbReference type="ChEBI" id="CHEBI:29105"/>
        <label>1</label>
    </ligand>
</feature>
<reference evidence="10" key="1">
    <citation type="submission" date="2022-10" db="EMBL/GenBank/DDBJ databases">
        <title>Tapping the CABI collections for fungal endophytes: first genome assemblies for Collariella, Neodidymelliopsis, Ascochyta clinopodiicola, Didymella pomorum, Didymosphaeria variabile, Neocosmospora piperis and Neocucurbitaria cava.</title>
        <authorList>
            <person name="Hill R."/>
        </authorList>
    </citation>
    <scope>NUCLEOTIDE SEQUENCE</scope>
    <source>
        <strain evidence="10">IMI 356814</strain>
    </source>
</reference>
<dbReference type="GO" id="GO:0006508">
    <property type="term" value="P:proteolysis"/>
    <property type="evidence" value="ECO:0007669"/>
    <property type="project" value="UniProtKB-KW"/>
</dbReference>
<dbReference type="InterPro" id="IPR001818">
    <property type="entry name" value="Pept_M10_metallopeptidase"/>
</dbReference>
<dbReference type="InterPro" id="IPR021190">
    <property type="entry name" value="Pept_M10A"/>
</dbReference>
<evidence type="ECO:0000256" key="1">
    <source>
        <dbReference type="ARBA" id="ARBA00022670"/>
    </source>
</evidence>
<dbReference type="GO" id="GO:0030198">
    <property type="term" value="P:extracellular matrix organization"/>
    <property type="evidence" value="ECO:0007669"/>
    <property type="project" value="TreeGrafter"/>
</dbReference>
<evidence type="ECO:0000256" key="8">
    <source>
        <dbReference type="SAM" id="SignalP"/>
    </source>
</evidence>
<feature type="binding site" evidence="7">
    <location>
        <position position="227"/>
    </location>
    <ligand>
        <name>Zn(2+)</name>
        <dbReference type="ChEBI" id="CHEBI:29105"/>
        <label>2</label>
        <note>catalytic</note>
    </ligand>
</feature>
<evidence type="ECO:0000313" key="10">
    <source>
        <dbReference type="EMBL" id="KAJ4372460.1"/>
    </source>
</evidence>
<evidence type="ECO:0000256" key="2">
    <source>
        <dbReference type="ARBA" id="ARBA00022723"/>
    </source>
</evidence>
<keyword evidence="5" id="KW-0482">Metalloprotease</keyword>
<keyword evidence="4 7" id="KW-0862">Zinc</keyword>
<dbReference type="InterPro" id="IPR024079">
    <property type="entry name" value="MetalloPept_cat_dom_sf"/>
</dbReference>
<dbReference type="SMART" id="SM00235">
    <property type="entry name" value="ZnMc"/>
    <property type="match status" value="1"/>
</dbReference>
<feature type="signal peptide" evidence="8">
    <location>
        <begin position="1"/>
        <end position="18"/>
    </location>
</feature>
<dbReference type="GO" id="GO:0030574">
    <property type="term" value="P:collagen catabolic process"/>
    <property type="evidence" value="ECO:0007669"/>
    <property type="project" value="TreeGrafter"/>
</dbReference>
<dbReference type="GO" id="GO:0004222">
    <property type="term" value="F:metalloendopeptidase activity"/>
    <property type="evidence" value="ECO:0007669"/>
    <property type="project" value="InterPro"/>
</dbReference>
<dbReference type="EMBL" id="JAPEUY010000006">
    <property type="protein sequence ID" value="KAJ4372460.1"/>
    <property type="molecule type" value="Genomic_DNA"/>
</dbReference>
<dbReference type="InterPro" id="IPR006026">
    <property type="entry name" value="Peptidase_Metallo"/>
</dbReference>
<evidence type="ECO:0000256" key="4">
    <source>
        <dbReference type="ARBA" id="ARBA00022833"/>
    </source>
</evidence>
<organism evidence="10 11">
    <name type="scientific">Neocucurbitaria cava</name>
    <dbReference type="NCBI Taxonomy" id="798079"/>
    <lineage>
        <taxon>Eukaryota</taxon>
        <taxon>Fungi</taxon>
        <taxon>Dikarya</taxon>
        <taxon>Ascomycota</taxon>
        <taxon>Pezizomycotina</taxon>
        <taxon>Dothideomycetes</taxon>
        <taxon>Pleosporomycetidae</taxon>
        <taxon>Pleosporales</taxon>
        <taxon>Pleosporineae</taxon>
        <taxon>Cucurbitariaceae</taxon>
        <taxon>Neocucurbitaria</taxon>
    </lineage>
</organism>
<dbReference type="PRINTS" id="PR00138">
    <property type="entry name" value="MATRIXIN"/>
</dbReference>
<name>A0A9W9CP23_9PLEO</name>
<feature type="binding site" evidence="7">
    <location>
        <position position="201"/>
    </location>
    <ligand>
        <name>Ca(2+)</name>
        <dbReference type="ChEBI" id="CHEBI:29108"/>
        <label>1</label>
    </ligand>
</feature>